<accession>A0A317Q1G1</accession>
<dbReference type="RefSeq" id="WP_146204101.1">
    <property type="nucleotide sequence ID" value="NZ_QGTT01000018.1"/>
</dbReference>
<proteinExistence type="predicted"/>
<gene>
    <name evidence="2" type="ORF">DET45_11849</name>
</gene>
<sequence>MNSRKPRKMTSSTANTAKQTVRLAGLAVVSLAVAACGATGPATYQPLQLNQQEQSRVAEQPSYAQAQYQKLFAEGKRNEVLNRMEIGTAAFYRGDLDLARENFDAALAVIETVYADNQAALQARSLWHEEGRKDFKGEPYERAMAYYYRGLIYLADGEYDNARASFISGLLQDAFAEEEQNRADFAVLLLLAGWSAQKMGSPGLAAEAYAELQQLRPDIVIPDANDNVLVLAETGFAPRKLADGMGHYELVFRPGKNFTEKQVTLTMAGQTQQLAPIESVYWQATSRGGRPVDAIIEGKASFANTTADIGADLAKLGVAARVWSPAVGGSSGQVGNTLALIGVASMALSANVKPRADTRYWASLPDAIHVSTFSGSPTDISDWQATYADLDGQPVSLPSGVFRHYQDQRGNHLIWHSSRAR</sequence>
<dbReference type="InterPro" id="IPR019734">
    <property type="entry name" value="TPR_rpt"/>
</dbReference>
<evidence type="ECO:0000256" key="1">
    <source>
        <dbReference type="SAM" id="SignalP"/>
    </source>
</evidence>
<dbReference type="Proteomes" id="UP000246964">
    <property type="component" value="Unassembled WGS sequence"/>
</dbReference>
<dbReference type="InterPro" id="IPR011990">
    <property type="entry name" value="TPR-like_helical_dom_sf"/>
</dbReference>
<reference evidence="2 3" key="1">
    <citation type="submission" date="2018-05" db="EMBL/GenBank/DDBJ databases">
        <title>Freshwater and sediment microbial communities from various areas in North America, analyzing microbe dynamics in response to fracking.</title>
        <authorList>
            <person name="Lamendella R."/>
        </authorList>
    </citation>
    <scope>NUCLEOTIDE SEQUENCE [LARGE SCALE GENOMIC DNA]</scope>
    <source>
        <strain evidence="2 3">125B1</strain>
    </source>
</reference>
<evidence type="ECO:0008006" key="4">
    <source>
        <dbReference type="Google" id="ProtNLM"/>
    </source>
</evidence>
<keyword evidence="3" id="KW-1185">Reference proteome</keyword>
<dbReference type="Gene3D" id="1.25.40.10">
    <property type="entry name" value="Tetratricopeptide repeat domain"/>
    <property type="match status" value="1"/>
</dbReference>
<feature type="chain" id="PRO_5016375005" description="Tetratricopeptide repeat protein" evidence="1">
    <location>
        <begin position="35"/>
        <end position="421"/>
    </location>
</feature>
<organism evidence="2 3">
    <name type="scientific">Pseudidiomarina maritima</name>
    <dbReference type="NCBI Taxonomy" id="519453"/>
    <lineage>
        <taxon>Bacteria</taxon>
        <taxon>Pseudomonadati</taxon>
        <taxon>Pseudomonadota</taxon>
        <taxon>Gammaproteobacteria</taxon>
        <taxon>Alteromonadales</taxon>
        <taxon>Idiomarinaceae</taxon>
        <taxon>Pseudidiomarina</taxon>
    </lineage>
</organism>
<dbReference type="SUPFAM" id="SSF48452">
    <property type="entry name" value="TPR-like"/>
    <property type="match status" value="1"/>
</dbReference>
<name>A0A317Q1G1_9GAMM</name>
<dbReference type="EMBL" id="QGTT01000018">
    <property type="protein sequence ID" value="PWW09728.1"/>
    <property type="molecule type" value="Genomic_DNA"/>
</dbReference>
<keyword evidence="1" id="KW-0732">Signal</keyword>
<dbReference type="AlphaFoldDB" id="A0A317Q1G1"/>
<evidence type="ECO:0000313" key="2">
    <source>
        <dbReference type="EMBL" id="PWW09728.1"/>
    </source>
</evidence>
<protein>
    <recommendedName>
        <fullName evidence="4">Tetratricopeptide repeat protein</fullName>
    </recommendedName>
</protein>
<comment type="caution">
    <text evidence="2">The sequence shown here is derived from an EMBL/GenBank/DDBJ whole genome shotgun (WGS) entry which is preliminary data.</text>
</comment>
<dbReference type="OrthoDB" id="7319921at2"/>
<feature type="signal peptide" evidence="1">
    <location>
        <begin position="1"/>
        <end position="34"/>
    </location>
</feature>
<dbReference type="SMART" id="SM00028">
    <property type="entry name" value="TPR"/>
    <property type="match status" value="3"/>
</dbReference>
<evidence type="ECO:0000313" key="3">
    <source>
        <dbReference type="Proteomes" id="UP000246964"/>
    </source>
</evidence>